<protein>
    <submittedName>
        <fullName evidence="2">N-acetyltransferase</fullName>
    </submittedName>
</protein>
<keyword evidence="3" id="KW-1185">Reference proteome</keyword>
<dbReference type="AlphaFoldDB" id="A0A7I7QVQ1"/>
<dbReference type="EMBL" id="AP022588">
    <property type="protein sequence ID" value="BBY30077.1"/>
    <property type="molecule type" value="Genomic_DNA"/>
</dbReference>
<evidence type="ECO:0000259" key="1">
    <source>
        <dbReference type="PROSITE" id="PS51186"/>
    </source>
</evidence>
<evidence type="ECO:0000313" key="2">
    <source>
        <dbReference type="EMBL" id="BBY30077.1"/>
    </source>
</evidence>
<gene>
    <name evidence="2" type="ORF">MSEDJ_41730</name>
</gene>
<reference evidence="2 3" key="1">
    <citation type="journal article" date="2019" name="Emerg. Microbes Infect.">
        <title>Comprehensive subspecies identification of 175 nontuberculous mycobacteria species based on 7547 genomic profiles.</title>
        <authorList>
            <person name="Matsumoto Y."/>
            <person name="Kinjo T."/>
            <person name="Motooka D."/>
            <person name="Nabeya D."/>
            <person name="Jung N."/>
            <person name="Uechi K."/>
            <person name="Horii T."/>
            <person name="Iida T."/>
            <person name="Fujita J."/>
            <person name="Nakamura S."/>
        </authorList>
    </citation>
    <scope>NUCLEOTIDE SEQUENCE [LARGE SCALE GENOMIC DNA]</scope>
    <source>
        <strain evidence="2 3">JCM 17899</strain>
    </source>
</reference>
<dbReference type="SUPFAM" id="SSF55729">
    <property type="entry name" value="Acyl-CoA N-acyltransferases (Nat)"/>
    <property type="match status" value="1"/>
</dbReference>
<dbReference type="RefSeq" id="WP_246230733.1">
    <property type="nucleotide sequence ID" value="NZ_AP022588.1"/>
</dbReference>
<dbReference type="Pfam" id="PF00583">
    <property type="entry name" value="Acetyltransf_1"/>
    <property type="match status" value="1"/>
</dbReference>
<dbReference type="GO" id="GO:0016747">
    <property type="term" value="F:acyltransferase activity, transferring groups other than amino-acyl groups"/>
    <property type="evidence" value="ECO:0007669"/>
    <property type="project" value="InterPro"/>
</dbReference>
<accession>A0A7I7QVQ1</accession>
<dbReference type="PROSITE" id="PS51186">
    <property type="entry name" value="GNAT"/>
    <property type="match status" value="1"/>
</dbReference>
<keyword evidence="2" id="KW-0808">Transferase</keyword>
<dbReference type="Proteomes" id="UP000467193">
    <property type="component" value="Chromosome"/>
</dbReference>
<dbReference type="InterPro" id="IPR000182">
    <property type="entry name" value="GNAT_dom"/>
</dbReference>
<dbReference type="KEGG" id="msei:MSEDJ_41730"/>
<evidence type="ECO:0000313" key="3">
    <source>
        <dbReference type="Proteomes" id="UP000467193"/>
    </source>
</evidence>
<sequence length="285" mass="29998">MQVRIHDSAAEFRALAEPLYRRYPIGHTVELTGLTANELPADAVLVTVTDGGVLVGAAVQTPPYPLVCGGLPRAAVEPAVTALAGVVPDLRSVRGPREVAAAFAAEWERRTGAAVGTVTEERLHVLGDLAAPAAVAGSARAHADSDTDLLGDWSGRFFVETFGVTPQPIAHRAFVTNYLRSGARFVVWCRDDATPVSMAMVRRPVSGVARIGPVYTPDAERGHGYGSAVTAAAAATALEFGAADVVLFTDLANPVSNKIYRAIGFRPVSDWLVADFAPRVGSTDR</sequence>
<name>A0A7I7QVQ1_9MYCO</name>
<dbReference type="Gene3D" id="3.40.630.30">
    <property type="match status" value="1"/>
</dbReference>
<dbReference type="InterPro" id="IPR016181">
    <property type="entry name" value="Acyl_CoA_acyltransferase"/>
</dbReference>
<organism evidence="2 3">
    <name type="scientific">Mycolicibacterium sediminis</name>
    <dbReference type="NCBI Taxonomy" id="1286180"/>
    <lineage>
        <taxon>Bacteria</taxon>
        <taxon>Bacillati</taxon>
        <taxon>Actinomycetota</taxon>
        <taxon>Actinomycetes</taxon>
        <taxon>Mycobacteriales</taxon>
        <taxon>Mycobacteriaceae</taxon>
        <taxon>Mycolicibacterium</taxon>
    </lineage>
</organism>
<feature type="domain" description="N-acetyltransferase" evidence="1">
    <location>
        <begin position="137"/>
        <end position="280"/>
    </location>
</feature>
<proteinExistence type="predicted"/>